<dbReference type="SUPFAM" id="SSF56645">
    <property type="entry name" value="Acyl-CoA dehydrogenase NM domain-like"/>
    <property type="match status" value="1"/>
</dbReference>
<dbReference type="AlphaFoldDB" id="A0A9X3ILL2"/>
<dbReference type="Gene3D" id="1.20.140.10">
    <property type="entry name" value="Butyryl-CoA Dehydrogenase, subunit A, domain 3"/>
    <property type="match status" value="1"/>
</dbReference>
<dbReference type="Proteomes" id="UP001144805">
    <property type="component" value="Unassembled WGS sequence"/>
</dbReference>
<protein>
    <submittedName>
        <fullName evidence="4">Acyl-CoA dehydrogenase family protein</fullName>
    </submittedName>
</protein>
<dbReference type="InterPro" id="IPR046373">
    <property type="entry name" value="Acyl-CoA_Oxase/DH_mid-dom_sf"/>
</dbReference>
<dbReference type="InterPro" id="IPR037069">
    <property type="entry name" value="AcylCoA_DH/ox_N_sf"/>
</dbReference>
<proteinExistence type="predicted"/>
<dbReference type="Pfam" id="PF02771">
    <property type="entry name" value="Acyl-CoA_dh_N"/>
    <property type="match status" value="1"/>
</dbReference>
<dbReference type="PANTHER" id="PTHR43884:SF12">
    <property type="entry name" value="ISOVALERYL-COA DEHYDROGENASE, MITOCHONDRIAL-RELATED"/>
    <property type="match status" value="1"/>
</dbReference>
<dbReference type="InterPro" id="IPR013786">
    <property type="entry name" value="AcylCoA_DH/ox_N"/>
</dbReference>
<evidence type="ECO:0000313" key="4">
    <source>
        <dbReference type="EMBL" id="MCX5569661.1"/>
    </source>
</evidence>
<evidence type="ECO:0000256" key="1">
    <source>
        <dbReference type="ARBA" id="ARBA00022630"/>
    </source>
</evidence>
<dbReference type="InterPro" id="IPR009100">
    <property type="entry name" value="AcylCoA_DH/oxidase_NM_dom_sf"/>
</dbReference>
<evidence type="ECO:0000259" key="2">
    <source>
        <dbReference type="Pfam" id="PF02770"/>
    </source>
</evidence>
<dbReference type="PANTHER" id="PTHR43884">
    <property type="entry name" value="ACYL-COA DEHYDROGENASE"/>
    <property type="match status" value="1"/>
</dbReference>
<feature type="domain" description="Acyl-CoA dehydrogenase/oxidase N-terminal" evidence="3">
    <location>
        <begin position="31"/>
        <end position="103"/>
    </location>
</feature>
<dbReference type="SUPFAM" id="SSF47203">
    <property type="entry name" value="Acyl-CoA dehydrogenase C-terminal domain-like"/>
    <property type="match status" value="1"/>
</dbReference>
<keyword evidence="5" id="KW-1185">Reference proteome</keyword>
<name>A0A9X3ILL2_9HYPH</name>
<evidence type="ECO:0000313" key="5">
    <source>
        <dbReference type="Proteomes" id="UP001144805"/>
    </source>
</evidence>
<accession>A0A9X3ILL2</accession>
<dbReference type="EMBL" id="JAPKNK010000003">
    <property type="protein sequence ID" value="MCX5569661.1"/>
    <property type="molecule type" value="Genomic_DNA"/>
</dbReference>
<dbReference type="Gene3D" id="2.40.110.10">
    <property type="entry name" value="Butyryl-CoA Dehydrogenase, subunit A, domain 2"/>
    <property type="match status" value="1"/>
</dbReference>
<gene>
    <name evidence="4" type="ORF">OSH07_10705</name>
</gene>
<dbReference type="Gene3D" id="1.10.540.10">
    <property type="entry name" value="Acyl-CoA dehydrogenase/oxidase, N-terminal domain"/>
    <property type="match status" value="1"/>
</dbReference>
<dbReference type="RefSeq" id="WP_266338621.1">
    <property type="nucleotide sequence ID" value="NZ_JAPKNK010000003.1"/>
</dbReference>
<comment type="caution">
    <text evidence="4">The sequence shown here is derived from an EMBL/GenBank/DDBJ whole genome shotgun (WGS) entry which is preliminary data.</text>
</comment>
<evidence type="ECO:0000259" key="3">
    <source>
        <dbReference type="Pfam" id="PF02771"/>
    </source>
</evidence>
<dbReference type="GO" id="GO:0050660">
    <property type="term" value="F:flavin adenine dinucleotide binding"/>
    <property type="evidence" value="ECO:0007669"/>
    <property type="project" value="InterPro"/>
</dbReference>
<organism evidence="4 5">
    <name type="scientific">Kaistia nematophila</name>
    <dbReference type="NCBI Taxonomy" id="2994654"/>
    <lineage>
        <taxon>Bacteria</taxon>
        <taxon>Pseudomonadati</taxon>
        <taxon>Pseudomonadota</taxon>
        <taxon>Alphaproteobacteria</taxon>
        <taxon>Hyphomicrobiales</taxon>
        <taxon>Kaistiaceae</taxon>
        <taxon>Kaistia</taxon>
    </lineage>
</organism>
<dbReference type="InterPro" id="IPR036250">
    <property type="entry name" value="AcylCo_DH-like_C"/>
</dbReference>
<keyword evidence="1" id="KW-0285">Flavoprotein</keyword>
<dbReference type="GO" id="GO:0008470">
    <property type="term" value="F:3-methylbutanoyl-CoA dehydrogenase activity"/>
    <property type="evidence" value="ECO:0007669"/>
    <property type="project" value="TreeGrafter"/>
</dbReference>
<feature type="domain" description="Acyl-CoA oxidase/dehydrogenase middle" evidence="2">
    <location>
        <begin position="130"/>
        <end position="216"/>
    </location>
</feature>
<dbReference type="Pfam" id="PF02770">
    <property type="entry name" value="Acyl-CoA_dh_M"/>
    <property type="match status" value="1"/>
</dbReference>
<dbReference type="PIRSF" id="PIRSF016578">
    <property type="entry name" value="HsaA"/>
    <property type="match status" value="1"/>
</dbReference>
<dbReference type="InterPro" id="IPR006091">
    <property type="entry name" value="Acyl-CoA_Oxase/DH_mid-dom"/>
</dbReference>
<reference evidence="4" key="1">
    <citation type="submission" date="2022-11" db="EMBL/GenBank/DDBJ databases">
        <title>Biodiversity and phylogenetic relationships of bacteria.</title>
        <authorList>
            <person name="Machado R.A.R."/>
            <person name="Bhat A."/>
            <person name="Loulou A."/>
            <person name="Kallel S."/>
        </authorList>
    </citation>
    <scope>NUCLEOTIDE SEQUENCE</scope>
    <source>
        <strain evidence="4">K-TC2</strain>
    </source>
</reference>
<dbReference type="GO" id="GO:0006552">
    <property type="term" value="P:L-leucine catabolic process"/>
    <property type="evidence" value="ECO:0007669"/>
    <property type="project" value="TreeGrafter"/>
</dbReference>
<sequence>MTAPTPTAIAPTRILTTAAEAITAARELARLWSQTAASVDAERRIPRAELAALSRSGLLAVTVPREFGGPGLTTETLIEIFLILAATDTSLAQVPQNHFDFVDTLLVAAPETRALLYGEVLRGARFGNAIAEPGRPSRREIATTIVEDGEGYRLNGRKFFSTGALTAQWVPVFGKHADGRILTAYVRRDTPGLDVRADWDAFGQRGTFSGTTILDNAWVPSSQVVDRSVGDRALLVAQFAGNQLIHAAIEAGAAAGAIETAARILSRAATRRESDLARLGEFSVRTRAARTLTLRAARLVDGVLSSPQATVEAAVEAFIATDEAKSIAYELSPALTAEIAHFRARAGDPERRRLDRLWRNSRTHSLHDPVRWRQSYVGDFALNGALSPDLASLAGLARVAV</sequence>